<evidence type="ECO:0000313" key="4">
    <source>
        <dbReference type="EMBL" id="MXY93296.1"/>
    </source>
</evidence>
<name>A0A6B0YQI0_9CHLR</name>
<dbReference type="Pfam" id="PF07477">
    <property type="entry name" value="Glyco_hydro_67C"/>
    <property type="match status" value="1"/>
</dbReference>
<dbReference type="GO" id="GO:0005576">
    <property type="term" value="C:extracellular region"/>
    <property type="evidence" value="ECO:0007669"/>
    <property type="project" value="InterPro"/>
</dbReference>
<dbReference type="PANTHER" id="PTHR39207">
    <property type="entry name" value="ALPHA-GLUCURONIDASE A"/>
    <property type="match status" value="1"/>
</dbReference>
<keyword evidence="1" id="KW-0378">Hydrolase</keyword>
<dbReference type="InterPro" id="IPR011100">
    <property type="entry name" value="Glyco_hydro_67_cat"/>
</dbReference>
<dbReference type="GO" id="GO:0046559">
    <property type="term" value="F:alpha-glucuronidase activity"/>
    <property type="evidence" value="ECO:0007669"/>
    <property type="project" value="InterPro"/>
</dbReference>
<dbReference type="SUPFAM" id="SSF51445">
    <property type="entry name" value="(Trans)glycosidases"/>
    <property type="match status" value="1"/>
</dbReference>
<comment type="caution">
    <text evidence="4">The sequence shown here is derived from an EMBL/GenBank/DDBJ whole genome shotgun (WGS) entry which is preliminary data.</text>
</comment>
<dbReference type="Pfam" id="PF07488">
    <property type="entry name" value="Glyco_hydro_67M"/>
    <property type="match status" value="1"/>
</dbReference>
<dbReference type="GO" id="GO:0045493">
    <property type="term" value="P:xylan catabolic process"/>
    <property type="evidence" value="ECO:0007669"/>
    <property type="project" value="InterPro"/>
</dbReference>
<dbReference type="Gene3D" id="3.30.379.10">
    <property type="entry name" value="Chitobiase/beta-hexosaminidase domain 2-like"/>
    <property type="match status" value="1"/>
</dbReference>
<dbReference type="PANTHER" id="PTHR39207:SF1">
    <property type="entry name" value="ALPHA-GLUCURONIDASE A"/>
    <property type="match status" value="1"/>
</dbReference>
<evidence type="ECO:0008006" key="5">
    <source>
        <dbReference type="Google" id="ProtNLM"/>
    </source>
</evidence>
<evidence type="ECO:0000259" key="3">
    <source>
        <dbReference type="Pfam" id="PF07488"/>
    </source>
</evidence>
<dbReference type="Gene3D" id="3.20.20.80">
    <property type="entry name" value="Glycosidases"/>
    <property type="match status" value="1"/>
</dbReference>
<dbReference type="GO" id="GO:0033939">
    <property type="term" value="F:xylan alpha-1,2-glucuronosidase activity"/>
    <property type="evidence" value="ECO:0007669"/>
    <property type="project" value="TreeGrafter"/>
</dbReference>
<dbReference type="EMBL" id="VXRG01000066">
    <property type="protein sequence ID" value="MXY93296.1"/>
    <property type="molecule type" value="Genomic_DNA"/>
</dbReference>
<evidence type="ECO:0000259" key="2">
    <source>
        <dbReference type="Pfam" id="PF07477"/>
    </source>
</evidence>
<dbReference type="InterPro" id="IPR017853">
    <property type="entry name" value="GH"/>
</dbReference>
<gene>
    <name evidence="4" type="ORF">F4Y42_07600</name>
</gene>
<feature type="domain" description="Glycosyl hydrolase family 67 C-terminal" evidence="2">
    <location>
        <begin position="411"/>
        <end position="448"/>
    </location>
</feature>
<dbReference type="InterPro" id="IPR011099">
    <property type="entry name" value="Glyco_hydro_67_C"/>
</dbReference>
<dbReference type="AlphaFoldDB" id="A0A6B0YQI0"/>
<dbReference type="InterPro" id="IPR029018">
    <property type="entry name" value="Hex-like_dom2"/>
</dbReference>
<reference evidence="4" key="1">
    <citation type="submission" date="2019-09" db="EMBL/GenBank/DDBJ databases">
        <title>Characterisation of the sponge microbiome using genome-centric metagenomics.</title>
        <authorList>
            <person name="Engelberts J.P."/>
            <person name="Robbins S.J."/>
            <person name="De Goeij J.M."/>
            <person name="Aranda M."/>
            <person name="Bell S.C."/>
            <person name="Webster N.S."/>
        </authorList>
    </citation>
    <scope>NUCLEOTIDE SEQUENCE</scope>
    <source>
        <strain evidence="4">SB0664_bin_27</strain>
    </source>
</reference>
<accession>A0A6B0YQI0</accession>
<organism evidence="4">
    <name type="scientific">Caldilineaceae bacterium SB0664_bin_27</name>
    <dbReference type="NCBI Taxonomy" id="2605260"/>
    <lineage>
        <taxon>Bacteria</taxon>
        <taxon>Bacillati</taxon>
        <taxon>Chloroflexota</taxon>
        <taxon>Caldilineae</taxon>
        <taxon>Caldilineales</taxon>
        <taxon>Caldilineaceae</taxon>
    </lineage>
</organism>
<protein>
    <recommendedName>
        <fullName evidence="5">Beta-hexosaminidase bacterial type N-terminal domain-containing protein</fullName>
    </recommendedName>
</protein>
<evidence type="ECO:0000256" key="1">
    <source>
        <dbReference type="ARBA" id="ARBA00022801"/>
    </source>
</evidence>
<proteinExistence type="predicted"/>
<feature type="domain" description="Glycosyl hydrolase family 67 catalytic" evidence="3">
    <location>
        <begin position="104"/>
        <end position="269"/>
    </location>
</feature>
<dbReference type="SUPFAM" id="SSF55545">
    <property type="entry name" value="beta-N-acetylhexosaminidase-like domain"/>
    <property type="match status" value="1"/>
</dbReference>
<sequence length="684" mass="76955">MAQMQIGAIDTIRLARDASPRVRTAAVELARWIERLGARKPTIGADAGDVTALLSTNATDLEPEHFCIEVESAKTLHITGGDGHGVLYGVQECIDRARLGRAIMTMTDGPHFALRSVDMWETPSSMVWCLPFDSILDYDKMLRPEEIPEYLDFARRLLAMRVNSLTLFSQYASRGSLFERWLSHAEPVERFAQFMDRFGVSIRLALHYTSPDESGHYVTLCPYSDHIREQWKDFVARMAVAMPTVRNFRLRGAGEEAPGPHEDDCDRCAATPLRERVLAGIRVVSDAVATLGGDLIWLTGTDQAAHASAEAEMYGDWGDDFPENVRIAHCHNYWDHRPPYPPHPIWSHSGNRPGERSPYVLQVALVGDSAGMNFLPCSMAHRWLVDFRTAADKGYEGCDANMAVHPQYVDHPLNLSNWHTYGKLCWNPYLDPDDILCQWLTMEYGADAVAFLPGLRATYPATIGALFSRCAFTQCHSYVARYNYLDTRLNGPWRVWTDLLHPGMDRVGENVLGLELPLDAYPEAQREALRNDPRYQLIFNRMPLTDAYAAELMAEKRMAAGHMEGVLAAWQQLEGRIDPASFAQVAGLLEANLNDVRIFVDCFGLYLDYKLGRLQAGQIEAMRARYADVPKGEATVGSPYDGWFWDHFGWQGTYLEFLDDLDKLLRGETPGPFFTGGATEKQSE</sequence>